<name>A0ABT2T6G2_9FIRM</name>
<protein>
    <recommendedName>
        <fullName evidence="4">Transposase (putative) YhgA-like domain-containing protein</fullName>
    </recommendedName>
</protein>
<evidence type="ECO:0000313" key="3">
    <source>
        <dbReference type="Proteomes" id="UP001652432"/>
    </source>
</evidence>
<sequence>YLQDKRRFADLFNGSCFQGRQVIRAEDLEEASENYVAVEEKQPGKPLQKGTEIIRDVKMRYRSGMILQVLAVENQSYIDYGMPVRCMGYDAAEYSRQLKERKQERRLLGRHKEEPEEELKTTIDEKLSGILRSDRLHPVYTICLYSGEEPWDGPRKLSDMMEFDPEESVRSLFKDYPLTLFCINEQEGFEEFHSGLKQLFCAMNCRKDKERMAELMKNEAYSHLSKETWEAIAVMTDNAAMLQKKDKYKTENGKEEEYNMCQALEELMEEREIMGERRGRREGRNEGRREGRNEGNLEKTKIVVRNLLRMGFSVDDICKAAECAPALVKEMQDLSG</sequence>
<organism evidence="2 3">
    <name type="scientific">Suilimivivens aceti</name>
    <dbReference type="NCBI Taxonomy" id="2981774"/>
    <lineage>
        <taxon>Bacteria</taxon>
        <taxon>Bacillati</taxon>
        <taxon>Bacillota</taxon>
        <taxon>Clostridia</taxon>
        <taxon>Lachnospirales</taxon>
        <taxon>Lachnospiraceae</taxon>
        <taxon>Suilimivivens</taxon>
    </lineage>
</organism>
<keyword evidence="3" id="KW-1185">Reference proteome</keyword>
<evidence type="ECO:0000256" key="1">
    <source>
        <dbReference type="SAM" id="MobiDB-lite"/>
    </source>
</evidence>
<proteinExistence type="predicted"/>
<evidence type="ECO:0008006" key="4">
    <source>
        <dbReference type="Google" id="ProtNLM"/>
    </source>
</evidence>
<accession>A0ABT2T6G2</accession>
<reference evidence="2 3" key="1">
    <citation type="journal article" date="2021" name="ISME Commun">
        <title>Automated analysis of genomic sequences facilitates high-throughput and comprehensive description of bacteria.</title>
        <authorList>
            <person name="Hitch T.C.A."/>
        </authorList>
    </citation>
    <scope>NUCLEOTIDE SEQUENCE [LARGE SCALE GENOMIC DNA]</scope>
    <source>
        <strain evidence="2 3">Sanger_18</strain>
    </source>
</reference>
<gene>
    <name evidence="2" type="ORF">OCV77_15190</name>
</gene>
<comment type="caution">
    <text evidence="2">The sequence shown here is derived from an EMBL/GenBank/DDBJ whole genome shotgun (WGS) entry which is preliminary data.</text>
</comment>
<dbReference type="EMBL" id="JAOQKJ010000017">
    <property type="protein sequence ID" value="MCU6745820.1"/>
    <property type="molecule type" value="Genomic_DNA"/>
</dbReference>
<dbReference type="RefSeq" id="WP_262575855.1">
    <property type="nucleotide sequence ID" value="NZ_JAOQKJ010000017.1"/>
</dbReference>
<feature type="non-terminal residue" evidence="2">
    <location>
        <position position="1"/>
    </location>
</feature>
<feature type="region of interest" description="Disordered" evidence="1">
    <location>
        <begin position="274"/>
        <end position="293"/>
    </location>
</feature>
<dbReference type="Proteomes" id="UP001652432">
    <property type="component" value="Unassembled WGS sequence"/>
</dbReference>
<evidence type="ECO:0000313" key="2">
    <source>
        <dbReference type="EMBL" id="MCU6745820.1"/>
    </source>
</evidence>